<dbReference type="Pfam" id="PF07065">
    <property type="entry name" value="D123"/>
    <property type="match status" value="1"/>
</dbReference>
<evidence type="ECO:0000313" key="1">
    <source>
        <dbReference type="EMBL" id="EXJ78230.1"/>
    </source>
</evidence>
<accession>W9XLL8</accession>
<dbReference type="EMBL" id="AMGY01000009">
    <property type="protein sequence ID" value="EXJ78230.1"/>
    <property type="molecule type" value="Genomic_DNA"/>
</dbReference>
<dbReference type="RefSeq" id="XP_007737675.1">
    <property type="nucleotide sequence ID" value="XM_007739485.1"/>
</dbReference>
<protein>
    <submittedName>
        <fullName evidence="1">Uncharacterized protein</fullName>
    </submittedName>
</protein>
<dbReference type="HOGENOM" id="CLU_691131_0_0_1"/>
<reference evidence="1 2" key="1">
    <citation type="submission" date="2013-03" db="EMBL/GenBank/DDBJ databases">
        <title>The Genome Sequence of Capronia epimyces CBS 606.96.</title>
        <authorList>
            <consortium name="The Broad Institute Genomics Platform"/>
            <person name="Cuomo C."/>
            <person name="de Hoog S."/>
            <person name="Gorbushina A."/>
            <person name="Walker B."/>
            <person name="Young S.K."/>
            <person name="Zeng Q."/>
            <person name="Gargeya S."/>
            <person name="Fitzgerald M."/>
            <person name="Haas B."/>
            <person name="Abouelleil A."/>
            <person name="Allen A.W."/>
            <person name="Alvarado L."/>
            <person name="Arachchi H.M."/>
            <person name="Berlin A.M."/>
            <person name="Chapman S.B."/>
            <person name="Gainer-Dewar J."/>
            <person name="Goldberg J."/>
            <person name="Griggs A."/>
            <person name="Gujja S."/>
            <person name="Hansen M."/>
            <person name="Howarth C."/>
            <person name="Imamovic A."/>
            <person name="Ireland A."/>
            <person name="Larimer J."/>
            <person name="McCowan C."/>
            <person name="Murphy C."/>
            <person name="Pearson M."/>
            <person name="Poon T.W."/>
            <person name="Priest M."/>
            <person name="Roberts A."/>
            <person name="Saif S."/>
            <person name="Shea T."/>
            <person name="Sisk P."/>
            <person name="Sykes S."/>
            <person name="Wortman J."/>
            <person name="Nusbaum C."/>
            <person name="Birren B."/>
        </authorList>
    </citation>
    <scope>NUCLEOTIDE SEQUENCE [LARGE SCALE GENOMIC DNA]</scope>
    <source>
        <strain evidence="1 2">CBS 606.96</strain>
    </source>
</reference>
<name>W9XLL8_9EURO</name>
<comment type="caution">
    <text evidence="1">The sequence shown here is derived from an EMBL/GenBank/DDBJ whole genome shotgun (WGS) entry which is preliminary data.</text>
</comment>
<dbReference type="AlphaFoldDB" id="W9XLL8"/>
<dbReference type="OrthoDB" id="360540at2759"/>
<sequence length="401" mass="45113">MAAQVASINLEYIPSSHYTARLPPSDDPFRHSSLSNSHNHHELHPWGPDVPVASPEFDARYAEANNQYMYHLWYNAALAPFMATRVISIRPLDAGFLAKARQVLKDTFASGIDSAMASVEACTVADEIQSILDSSHLSPDDRIFVRLGATSCKDSFAVNLPTTKPGPLPPRGDIVLRRLLTSARCVARLLALADNIWPQDPGEALIVEEWAPDIELKREFRVFCCKGRVTAVSQDIWWQKMGWRGRYSNGFVEAILHLWDQVKPLIPFDTCTMDVHMMETENEDIPWKARLIEFNGFGAHLNTGSDLFHWVNDAEILEGKRPGVTLRFVDDNEVIFEPGGGSASQEVKEVTGEGAQDPVPDWLALEQKLRERYGNDPTEEKMLTLERKTKVPLRGRWCSAY</sequence>
<organism evidence="1 2">
    <name type="scientific">Capronia epimyces CBS 606.96</name>
    <dbReference type="NCBI Taxonomy" id="1182542"/>
    <lineage>
        <taxon>Eukaryota</taxon>
        <taxon>Fungi</taxon>
        <taxon>Dikarya</taxon>
        <taxon>Ascomycota</taxon>
        <taxon>Pezizomycotina</taxon>
        <taxon>Eurotiomycetes</taxon>
        <taxon>Chaetothyriomycetidae</taxon>
        <taxon>Chaetothyriales</taxon>
        <taxon>Herpotrichiellaceae</taxon>
        <taxon>Capronia</taxon>
    </lineage>
</organism>
<dbReference type="GeneID" id="19173475"/>
<keyword evidence="2" id="KW-1185">Reference proteome</keyword>
<proteinExistence type="predicted"/>
<dbReference type="InterPro" id="IPR009772">
    <property type="entry name" value="CDC123"/>
</dbReference>
<dbReference type="Proteomes" id="UP000019478">
    <property type="component" value="Unassembled WGS sequence"/>
</dbReference>
<gene>
    <name evidence="1" type="ORF">A1O3_09391</name>
</gene>
<dbReference type="eggNOG" id="ENOG502SD0G">
    <property type="taxonomic scope" value="Eukaryota"/>
</dbReference>
<evidence type="ECO:0000313" key="2">
    <source>
        <dbReference type="Proteomes" id="UP000019478"/>
    </source>
</evidence>